<organism evidence="6">
    <name type="scientific">Chaetomium thermophilum (strain DSM 1495 / CBS 144.50 / IMI 039719)</name>
    <name type="common">Thermochaetoides thermophila</name>
    <dbReference type="NCBI Taxonomy" id="759272"/>
    <lineage>
        <taxon>Eukaryota</taxon>
        <taxon>Fungi</taxon>
        <taxon>Dikarya</taxon>
        <taxon>Ascomycota</taxon>
        <taxon>Pezizomycotina</taxon>
        <taxon>Sordariomycetes</taxon>
        <taxon>Sordariomycetidae</taxon>
        <taxon>Sordariales</taxon>
        <taxon>Chaetomiaceae</taxon>
        <taxon>Thermochaetoides</taxon>
    </lineage>
</organism>
<dbReference type="GO" id="GO:0000127">
    <property type="term" value="C:transcription factor TFIIIC complex"/>
    <property type="evidence" value="ECO:0007669"/>
    <property type="project" value="TreeGrafter"/>
</dbReference>
<feature type="compositionally biased region" description="Basic and acidic residues" evidence="4">
    <location>
        <begin position="633"/>
        <end position="647"/>
    </location>
</feature>
<evidence type="ECO:0000256" key="2">
    <source>
        <dbReference type="ARBA" id="ARBA00023163"/>
    </source>
</evidence>
<dbReference type="KEGG" id="cthr:CTHT_0030800"/>
<dbReference type="AlphaFoldDB" id="G0S459"/>
<dbReference type="STRING" id="759272.G0S459"/>
<name>G0S459_CHATD</name>
<dbReference type="OMA" id="DWGDLRR"/>
<feature type="region of interest" description="Disordered" evidence="4">
    <location>
        <begin position="624"/>
        <end position="677"/>
    </location>
</feature>
<protein>
    <submittedName>
        <fullName evidence="5">Uncharacterized protein</fullName>
    </submittedName>
</protein>
<dbReference type="OrthoDB" id="4703at2759"/>
<keyword evidence="6" id="KW-1185">Reference proteome</keyword>
<evidence type="ECO:0000256" key="3">
    <source>
        <dbReference type="ARBA" id="ARBA00023242"/>
    </source>
</evidence>
<dbReference type="SUPFAM" id="SSF50978">
    <property type="entry name" value="WD40 repeat-like"/>
    <property type="match status" value="1"/>
</dbReference>
<feature type="region of interest" description="Disordered" evidence="4">
    <location>
        <begin position="1"/>
        <end position="89"/>
    </location>
</feature>
<keyword evidence="2" id="KW-0804">Transcription</keyword>
<dbReference type="Gene3D" id="2.130.10.10">
    <property type="entry name" value="YVTN repeat-like/Quinoprotein amine dehydrogenase"/>
    <property type="match status" value="1"/>
</dbReference>
<keyword evidence="3" id="KW-0539">Nucleus</keyword>
<dbReference type="HOGENOM" id="CLU_015565_0_0_1"/>
<sequence>MRLRNRGERKRYVEEPLISDDDEPIIISENSTKDDDFEEPSDGPVDQEVDDDEEEGVPTSDDELAPDNGDDDIATSFTPKKQRNVGAGKIQSRKSFHEIPLYPLESRIVTRVYAGPLRRYARYSALRDVMFGPEYHRIKIIWDLEIRWANFPILPPKRTPEDQQGILPSPWLPRGFEREQEKRAFLWYEALRTNAPGLQRSRPLSPEQARPFIPDEGGDIITLVGPWDKQKEYRLRQGSSLQISDSGYPVEESSPKSTSTGWMFDVGGIPLAVAWAPSTRSDSQILAVATVPFSDQTMSNQESATNSADGAQNATGCIQFWEFIPEKIGPGQLATPSAQPARFLGGKCFNWGRPKRLQFAPVPMECCGSLGILAVLCGDGKARVIDIKNLQSPGPTFDETPIATFNLSEDYKVDVTCLTWVNTNRLALGHSDGSITLWSVFPQQMLQRVGVHTTYVIDICSAYPSSPYLVASIPVGGCATLTDLSQPSSEFTYFPVPAINFQPNLLCWNESMQGFMALYPSSTPNTTVAFLHHRYFCQARSICTGPNTLTCVSAGVTHPFILAGCADGSIFSCNGLQKLFKQKGEPLRKLKIFEHEYRPVDSWKQPPPVDVADGGRVRGAARILQGFLPEPNDDPRTEKRKEMDRKKRLEKLKRAAGKKKRGRKKIHEDDEAEDREAELDQKLASRVVIHEPLTRLTTIAWNPNVLFSCWAACAMASGLIKVMDLGVDL</sequence>
<dbReference type="GeneID" id="18257118"/>
<reference evidence="5 6" key="1">
    <citation type="journal article" date="2011" name="Cell">
        <title>Insight into structure and assembly of the nuclear pore complex by utilizing the genome of a eukaryotic thermophile.</title>
        <authorList>
            <person name="Amlacher S."/>
            <person name="Sarges P."/>
            <person name="Flemming D."/>
            <person name="van Noort V."/>
            <person name="Kunze R."/>
            <person name="Devos D.P."/>
            <person name="Arumugam M."/>
            <person name="Bork P."/>
            <person name="Hurt E."/>
        </authorList>
    </citation>
    <scope>NUCLEOTIDE SEQUENCE [LARGE SCALE GENOMIC DNA]</scope>
    <source>
        <strain evidence="6">DSM 1495 / CBS 144.50 / IMI 039719</strain>
    </source>
</reference>
<dbReference type="RefSeq" id="XP_006693529.1">
    <property type="nucleotide sequence ID" value="XM_006693466.1"/>
</dbReference>
<dbReference type="Proteomes" id="UP000008066">
    <property type="component" value="Unassembled WGS sequence"/>
</dbReference>
<evidence type="ECO:0000256" key="1">
    <source>
        <dbReference type="ARBA" id="ARBA00004123"/>
    </source>
</evidence>
<feature type="compositionally biased region" description="Acidic residues" evidence="4">
    <location>
        <begin position="35"/>
        <end position="73"/>
    </location>
</feature>
<feature type="compositionally biased region" description="Basic residues" evidence="4">
    <location>
        <begin position="648"/>
        <end position="665"/>
    </location>
</feature>
<evidence type="ECO:0000256" key="4">
    <source>
        <dbReference type="SAM" id="MobiDB-lite"/>
    </source>
</evidence>
<dbReference type="EMBL" id="GL988041">
    <property type="protein sequence ID" value="EGS21233.1"/>
    <property type="molecule type" value="Genomic_DNA"/>
</dbReference>
<comment type="subcellular location">
    <subcellularLocation>
        <location evidence="1">Nucleus</location>
    </subcellularLocation>
</comment>
<evidence type="ECO:0000313" key="6">
    <source>
        <dbReference type="Proteomes" id="UP000008066"/>
    </source>
</evidence>
<dbReference type="InterPro" id="IPR015943">
    <property type="entry name" value="WD40/YVTN_repeat-like_dom_sf"/>
</dbReference>
<dbReference type="InterPro" id="IPR036322">
    <property type="entry name" value="WD40_repeat_dom_sf"/>
</dbReference>
<dbReference type="GO" id="GO:0005634">
    <property type="term" value="C:nucleus"/>
    <property type="evidence" value="ECO:0007669"/>
    <property type="project" value="UniProtKB-SubCell"/>
</dbReference>
<accession>G0S459</accession>
<evidence type="ECO:0000313" key="5">
    <source>
        <dbReference type="EMBL" id="EGS21233.1"/>
    </source>
</evidence>
<dbReference type="PANTHER" id="PTHR15052:SF2">
    <property type="entry name" value="GENERAL TRANSCRIPTION FACTOR 3C POLYPEPTIDE 2"/>
    <property type="match status" value="1"/>
</dbReference>
<dbReference type="eggNOG" id="ENOG502S1WJ">
    <property type="taxonomic scope" value="Eukaryota"/>
</dbReference>
<proteinExistence type="predicted"/>
<dbReference type="InterPro" id="IPR052416">
    <property type="entry name" value="GTF3C_component"/>
</dbReference>
<dbReference type="PANTHER" id="PTHR15052">
    <property type="entry name" value="RNA POLYMERASE III TRANSCRIPTION INITIATION FACTOR COMPLEX SUBUNIT"/>
    <property type="match status" value="1"/>
</dbReference>
<dbReference type="GO" id="GO:0006383">
    <property type="term" value="P:transcription by RNA polymerase III"/>
    <property type="evidence" value="ECO:0007669"/>
    <property type="project" value="TreeGrafter"/>
</dbReference>
<gene>
    <name evidence="5" type="ORF">CTHT_0030800</name>
</gene>